<evidence type="ECO:0000256" key="4">
    <source>
        <dbReference type="HAMAP-Rule" id="MF_01696"/>
    </source>
</evidence>
<gene>
    <name evidence="4 5" type="primary">mshB</name>
    <name evidence="5" type="ORF">GCM10022254_03770</name>
</gene>
<dbReference type="HAMAP" id="MF_01696">
    <property type="entry name" value="MshB"/>
    <property type="match status" value="1"/>
</dbReference>
<sequence length="313" mass="33654">MKEPRILFVHAHPDDESIGTGATMAKYAAEGAHVCLVTCTLGEEGEVIPEGLRHLASDKEDRLGEHRIGELAAACEALGVADHRFLGGAGRWRDSGMMGAPTNDDPRCFWRADVDTAAFDLVTVIREVRPQVIVTYDERGNYGHPDHIQAHRVTRRAAELAADPSHVDGAEPWRAAKFYAYATPRTVLARAIAVMREARLPFARVAGLDELGSGVPDGQVTTVVDARAHLPAKLAALRAHRTQIVVAPEQIGPFFALSNNLGQQAFGTEYFILQDGERGPVGPGRRELDLFAGLTVGADHRPGGAPGAPEGSR</sequence>
<evidence type="ECO:0000256" key="3">
    <source>
        <dbReference type="ARBA" id="ARBA00022833"/>
    </source>
</evidence>
<comment type="catalytic activity">
    <reaction evidence="4">
        <text>1D-myo-inositol 2-acetamido-2-deoxy-alpha-D-glucopyranoside + H2O = 1D-myo-inositol 2-amino-2-deoxy-alpha-D-glucopyranoside + acetate</text>
        <dbReference type="Rhea" id="RHEA:26180"/>
        <dbReference type="ChEBI" id="CHEBI:15377"/>
        <dbReference type="ChEBI" id="CHEBI:30089"/>
        <dbReference type="ChEBI" id="CHEBI:52442"/>
        <dbReference type="ChEBI" id="CHEBI:58886"/>
        <dbReference type="EC" id="3.5.1.103"/>
    </reaction>
</comment>
<feature type="binding site" evidence="4">
    <location>
        <position position="15"/>
    </location>
    <ligand>
        <name>Zn(2+)</name>
        <dbReference type="ChEBI" id="CHEBI:29105"/>
    </ligand>
</feature>
<dbReference type="Proteomes" id="UP001501710">
    <property type="component" value="Unassembled WGS sequence"/>
</dbReference>
<comment type="similarity">
    <text evidence="4">Belongs to the MshB deacetylase family.</text>
</comment>
<dbReference type="NCBIfam" id="TIGR03445">
    <property type="entry name" value="mycothiol_MshB"/>
    <property type="match status" value="1"/>
</dbReference>
<protein>
    <recommendedName>
        <fullName evidence="4">1D-myo-inositol 2-acetamido-2-deoxy-alpha-D-glucopyranoside deacetylase</fullName>
        <shortName evidence="4">GlcNAc-Ins deacetylase</shortName>
        <ecNumber evidence="4">3.5.1.103</ecNumber>
    </recommendedName>
    <alternativeName>
        <fullName evidence="4">N-acetyl-1-D-myo-inositol-2-amino-2-deoxy-alpha-D-glucopyranoside deacetylase</fullName>
    </alternativeName>
</protein>
<dbReference type="PANTHER" id="PTHR12993:SF26">
    <property type="entry name" value="1D-MYO-INOSITOL 2-ACETAMIDO-2-DEOXY-ALPHA-D-GLUCOPYRANOSIDE DEACETYLASE"/>
    <property type="match status" value="1"/>
</dbReference>
<keyword evidence="1 4" id="KW-0479">Metal-binding</keyword>
<keyword evidence="3 4" id="KW-0862">Zinc</keyword>
<reference evidence="6" key="1">
    <citation type="journal article" date="2019" name="Int. J. Syst. Evol. Microbiol.">
        <title>The Global Catalogue of Microorganisms (GCM) 10K type strain sequencing project: providing services to taxonomists for standard genome sequencing and annotation.</title>
        <authorList>
            <consortium name="The Broad Institute Genomics Platform"/>
            <consortium name="The Broad Institute Genome Sequencing Center for Infectious Disease"/>
            <person name="Wu L."/>
            <person name="Ma J."/>
        </authorList>
    </citation>
    <scope>NUCLEOTIDE SEQUENCE [LARGE SCALE GENOMIC DNA]</scope>
    <source>
        <strain evidence="6">JCM 17440</strain>
    </source>
</reference>
<comment type="caution">
    <text evidence="5">The sequence shown here is derived from an EMBL/GenBank/DDBJ whole genome shotgun (WGS) entry which is preliminary data.</text>
</comment>
<comment type="cofactor">
    <cofactor evidence="4">
        <name>Zn(2+)</name>
        <dbReference type="ChEBI" id="CHEBI:29105"/>
    </cofactor>
    <text evidence="4">Binds 1 zinc ion per subunit.</text>
</comment>
<proteinExistence type="inferred from homology"/>
<dbReference type="InterPro" id="IPR024078">
    <property type="entry name" value="LmbE-like_dom_sf"/>
</dbReference>
<feature type="binding site" evidence="4">
    <location>
        <position position="147"/>
    </location>
    <ligand>
        <name>Zn(2+)</name>
        <dbReference type="ChEBI" id="CHEBI:29105"/>
    </ligand>
</feature>
<dbReference type="SUPFAM" id="SSF102588">
    <property type="entry name" value="LmbE-like"/>
    <property type="match status" value="1"/>
</dbReference>
<evidence type="ECO:0000256" key="2">
    <source>
        <dbReference type="ARBA" id="ARBA00022801"/>
    </source>
</evidence>
<dbReference type="RefSeq" id="WP_344888546.1">
    <property type="nucleotide sequence ID" value="NZ_BAABAS010000003.1"/>
</dbReference>
<accession>A0ABP8BS26</accession>
<keyword evidence="6" id="KW-1185">Reference proteome</keyword>
<dbReference type="EC" id="3.5.1.103" evidence="4"/>
<dbReference type="Pfam" id="PF02585">
    <property type="entry name" value="PIG-L"/>
    <property type="match status" value="1"/>
</dbReference>
<dbReference type="InterPro" id="IPR003737">
    <property type="entry name" value="GlcNAc_PI_deacetylase-related"/>
</dbReference>
<keyword evidence="2 4" id="KW-0378">Hydrolase</keyword>
<dbReference type="Gene3D" id="3.40.50.10320">
    <property type="entry name" value="LmbE-like"/>
    <property type="match status" value="1"/>
</dbReference>
<feature type="binding site" evidence="4">
    <location>
        <position position="12"/>
    </location>
    <ligand>
        <name>Zn(2+)</name>
        <dbReference type="ChEBI" id="CHEBI:29105"/>
    </ligand>
</feature>
<evidence type="ECO:0000313" key="5">
    <source>
        <dbReference type="EMBL" id="GAA4224409.1"/>
    </source>
</evidence>
<evidence type="ECO:0000256" key="1">
    <source>
        <dbReference type="ARBA" id="ARBA00022723"/>
    </source>
</evidence>
<name>A0ABP8BS26_9ACTN</name>
<dbReference type="InterPro" id="IPR017810">
    <property type="entry name" value="Mycothiol_biosynthesis_MshB"/>
</dbReference>
<dbReference type="EMBL" id="BAABAS010000003">
    <property type="protein sequence ID" value="GAA4224409.1"/>
    <property type="molecule type" value="Genomic_DNA"/>
</dbReference>
<organism evidence="5 6">
    <name type="scientific">Actinomadura meridiana</name>
    <dbReference type="NCBI Taxonomy" id="559626"/>
    <lineage>
        <taxon>Bacteria</taxon>
        <taxon>Bacillati</taxon>
        <taxon>Actinomycetota</taxon>
        <taxon>Actinomycetes</taxon>
        <taxon>Streptosporangiales</taxon>
        <taxon>Thermomonosporaceae</taxon>
        <taxon>Actinomadura</taxon>
    </lineage>
</organism>
<evidence type="ECO:0000313" key="6">
    <source>
        <dbReference type="Proteomes" id="UP001501710"/>
    </source>
</evidence>
<dbReference type="PANTHER" id="PTHR12993">
    <property type="entry name" value="N-ACETYLGLUCOSAMINYL-PHOSPHATIDYLINOSITOL DE-N-ACETYLASE-RELATED"/>
    <property type="match status" value="1"/>
</dbReference>
<comment type="function">
    <text evidence="4">Catalyzes the deacetylation of 1D-myo-inositol 2-acetamido-2-deoxy-alpha-D-glucopyranoside (GlcNAc-Ins) in the mycothiol biosynthesis pathway.</text>
</comment>